<proteinExistence type="predicted"/>
<reference evidence="1" key="1">
    <citation type="journal article" date="2015" name="Nature">
        <title>Complex archaea that bridge the gap between prokaryotes and eukaryotes.</title>
        <authorList>
            <person name="Spang A."/>
            <person name="Saw J.H."/>
            <person name="Jorgensen S.L."/>
            <person name="Zaremba-Niedzwiedzka K."/>
            <person name="Martijn J."/>
            <person name="Lind A.E."/>
            <person name="van Eijk R."/>
            <person name="Schleper C."/>
            <person name="Guy L."/>
            <person name="Ettema T.J."/>
        </authorList>
    </citation>
    <scope>NUCLEOTIDE SEQUENCE</scope>
</reference>
<name>A0A0F9I0L6_9ZZZZ</name>
<organism evidence="1">
    <name type="scientific">marine sediment metagenome</name>
    <dbReference type="NCBI Taxonomy" id="412755"/>
    <lineage>
        <taxon>unclassified sequences</taxon>
        <taxon>metagenomes</taxon>
        <taxon>ecological metagenomes</taxon>
    </lineage>
</organism>
<sequence>MTEKEMDNYIKTLVKFSEKICKQLSYQGSNDCKDYRQSYDIATEILCAKIIAGGK</sequence>
<evidence type="ECO:0000313" key="1">
    <source>
        <dbReference type="EMBL" id="KKL87415.1"/>
    </source>
</evidence>
<dbReference type="EMBL" id="LAZR01020842">
    <property type="protein sequence ID" value="KKL87415.1"/>
    <property type="molecule type" value="Genomic_DNA"/>
</dbReference>
<accession>A0A0F9I0L6</accession>
<protein>
    <submittedName>
        <fullName evidence="1">Uncharacterized protein</fullName>
    </submittedName>
</protein>
<comment type="caution">
    <text evidence="1">The sequence shown here is derived from an EMBL/GenBank/DDBJ whole genome shotgun (WGS) entry which is preliminary data.</text>
</comment>
<gene>
    <name evidence="1" type="ORF">LCGC14_1934950</name>
</gene>
<dbReference type="AlphaFoldDB" id="A0A0F9I0L6"/>